<organism evidence="1 2">
    <name type="scientific">Paenibacillus durus</name>
    <name type="common">Paenibacillus azotofixans</name>
    <dbReference type="NCBI Taxonomy" id="44251"/>
    <lineage>
        <taxon>Bacteria</taxon>
        <taxon>Bacillati</taxon>
        <taxon>Bacillota</taxon>
        <taxon>Bacilli</taxon>
        <taxon>Bacillales</taxon>
        <taxon>Paenibacillaceae</taxon>
        <taxon>Paenibacillus</taxon>
    </lineage>
</organism>
<reference evidence="1 2" key="1">
    <citation type="submission" date="2014-08" db="EMBL/GenBank/DDBJ databases">
        <title>Comparative genomics of the Paenibacillus odorifer group.</title>
        <authorList>
            <person name="den Bakker H.C."/>
            <person name="Tsai Y.-C."/>
            <person name="Martin N."/>
            <person name="Korlach J."/>
            <person name="Wiedmann M."/>
        </authorList>
    </citation>
    <scope>NUCLEOTIDE SEQUENCE [LARGE SCALE GENOMIC DNA]</scope>
    <source>
        <strain evidence="1 2">DSM 1735</strain>
    </source>
</reference>
<sequence length="223" mass="26493">MFPDLEDYDTKDIRSLLLYAWHFELYGVKELIENTNNNLNERIKVNIDKSLELIDDWEEHDKSLRKVQMYHSIKPLAFQSFLLTLYSILEASLDGYCNTCKKYMGLKINLEDFKDKGITRSINYLEKVIEIETIKSDYLWGKMIQINDLRNDLIHRCGSVSKKKSKKTYSEELSVEVIDGRIGITYENIIQIYDYIEKFMRVVFSRHFTNKNKTLSYPIDLEK</sequence>
<evidence type="ECO:0008006" key="3">
    <source>
        <dbReference type="Google" id="ProtNLM"/>
    </source>
</evidence>
<accession>A0A089HRS3</accession>
<protein>
    <recommendedName>
        <fullName evidence="3">MAE-28990/MAE-18760-like HEPN domain-containing protein</fullName>
    </recommendedName>
</protein>
<dbReference type="Proteomes" id="UP000029409">
    <property type="component" value="Chromosome"/>
</dbReference>
<dbReference type="OrthoDB" id="2678327at2"/>
<dbReference type="eggNOG" id="ENOG50301RA">
    <property type="taxonomic scope" value="Bacteria"/>
</dbReference>
<dbReference type="KEGG" id="pdu:PDUR_16830"/>
<evidence type="ECO:0000313" key="1">
    <source>
        <dbReference type="EMBL" id="AIQ13395.1"/>
    </source>
</evidence>
<name>A0A089HRS3_PAEDU</name>
<keyword evidence="2" id="KW-1185">Reference proteome</keyword>
<dbReference type="EMBL" id="CP009288">
    <property type="protein sequence ID" value="AIQ13395.1"/>
    <property type="molecule type" value="Genomic_DNA"/>
</dbReference>
<proteinExistence type="predicted"/>
<gene>
    <name evidence="1" type="ORF">PDUR_16830</name>
</gene>
<evidence type="ECO:0000313" key="2">
    <source>
        <dbReference type="Proteomes" id="UP000029409"/>
    </source>
</evidence>
<dbReference type="RefSeq" id="WP_042207187.1">
    <property type="nucleotide sequence ID" value="NZ_CP009288.1"/>
</dbReference>
<dbReference type="AlphaFoldDB" id="A0A089HRS3"/>